<reference evidence="2 3" key="1">
    <citation type="submission" date="2014-04" db="EMBL/GenBank/DDBJ databases">
        <authorList>
            <consortium name="DOE Joint Genome Institute"/>
            <person name="Kuo A."/>
            <person name="Kohler A."/>
            <person name="Jargeat P."/>
            <person name="Nagy L.G."/>
            <person name="Floudas D."/>
            <person name="Copeland A."/>
            <person name="Barry K.W."/>
            <person name="Cichocki N."/>
            <person name="Veneault-Fourrey C."/>
            <person name="LaButti K."/>
            <person name="Lindquist E.A."/>
            <person name="Lipzen A."/>
            <person name="Lundell T."/>
            <person name="Morin E."/>
            <person name="Murat C."/>
            <person name="Sun H."/>
            <person name="Tunlid A."/>
            <person name="Henrissat B."/>
            <person name="Grigoriev I.V."/>
            <person name="Hibbett D.S."/>
            <person name="Martin F."/>
            <person name="Nordberg H.P."/>
            <person name="Cantor M.N."/>
            <person name="Hua S.X."/>
        </authorList>
    </citation>
    <scope>NUCLEOTIDE SEQUENCE [LARGE SCALE GENOMIC DNA]</scope>
    <source>
        <strain evidence="2 3">Ve08.2h10</strain>
    </source>
</reference>
<keyword evidence="3" id="KW-1185">Reference proteome</keyword>
<dbReference type="OrthoDB" id="26149at2759"/>
<dbReference type="InterPro" id="IPR011989">
    <property type="entry name" value="ARM-like"/>
</dbReference>
<dbReference type="HOGENOM" id="CLU_007321_1_1_1"/>
<dbReference type="Gene3D" id="1.25.10.10">
    <property type="entry name" value="Leucine-rich Repeat Variant"/>
    <property type="match status" value="1"/>
</dbReference>
<accession>A0A0D0DEG4</accession>
<proteinExistence type="predicted"/>
<dbReference type="InParanoid" id="A0A0D0DEG4"/>
<feature type="compositionally biased region" description="Low complexity" evidence="1">
    <location>
        <begin position="678"/>
        <end position="692"/>
    </location>
</feature>
<dbReference type="Proteomes" id="UP000054538">
    <property type="component" value="Unassembled WGS sequence"/>
</dbReference>
<dbReference type="SUPFAM" id="SSF48371">
    <property type="entry name" value="ARM repeat"/>
    <property type="match status" value="1"/>
</dbReference>
<dbReference type="GO" id="GO:0005085">
    <property type="term" value="F:guanyl-nucleotide exchange factor activity"/>
    <property type="evidence" value="ECO:0007669"/>
    <property type="project" value="InterPro"/>
</dbReference>
<sequence length="802" mass="86817">MDFATLTCTESAARLGLLLTELSSSPREELWVTVERIAQHLANSLRVRNASEDNHTILGGTSLPQDITALLSKALGGSPIPDDVRAPAVFEVLRVSANLCVEHDQNRGQLLEAGFPQAVVSLLEGYADNISPEPQVDPLPLSISHLQVIKTAIGVLLNSSLGYEPVKFRLTALEVATTLVRLSSAIYPAGTWMRNATSLFPASFSELDSAPERVAESWTIRTGLSNWAWRLITELRDDAHPLFDTNVLPYLIQPLIAFTPPLLTAPPPPNFSRPSHLRTSLLHADFDLLSESCSHLESLALDVDDIRLSLARGFTFPAEHQNVPCLSAMLDFIEQGNYAPLWYVRHETSLDVNEVKSQEKAFDDCKAAVIKAVVEVSGEEKNVDVLCDDSEEMHPGGKFISRMVNWIRSFVTAGSYANVRDDMVICATLALGNLTRREFHATLLLSPPHNIAQLLSSGTLLSPSTDIKLKHGVIGLLKRLSQSSIQSPLNRSALANAQVIECVIASGVWDDRSDVMADIVQVNAIGVVKHLCNNSIDNSLLLVLPSDGENNPSTGLVQLHALVRRSDTVAIKSEGTRVIVNVIKSLWSNDPTSEHRSADENQARQQKRERAIQTLATGPYAEALAALIGRSPKYPMLINEAVVALSLLSTHRDGVSQVLSAMVAPLPVEISPAVPGSAATSTVASTSSETGSPIITSPPAPRGRPPQKRALDYLLTVLRNNGSDGTSSPRRGDLPSYPVELRANICALLGQVGKRTSGEYLEVVKEATRSTLEDLARISTNPGRDNILGIAAKRVLDTWSPA</sequence>
<dbReference type="InterPro" id="IPR016024">
    <property type="entry name" value="ARM-type_fold"/>
</dbReference>
<dbReference type="InterPro" id="IPR040144">
    <property type="entry name" value="RAP1GDS1"/>
</dbReference>
<feature type="region of interest" description="Disordered" evidence="1">
    <location>
        <begin position="590"/>
        <end position="609"/>
    </location>
</feature>
<evidence type="ECO:0000313" key="3">
    <source>
        <dbReference type="Proteomes" id="UP000054538"/>
    </source>
</evidence>
<feature type="region of interest" description="Disordered" evidence="1">
    <location>
        <begin position="678"/>
        <end position="707"/>
    </location>
</feature>
<evidence type="ECO:0000313" key="2">
    <source>
        <dbReference type="EMBL" id="KIK95882.1"/>
    </source>
</evidence>
<protein>
    <submittedName>
        <fullName evidence="2">Uncharacterized protein</fullName>
    </submittedName>
</protein>
<feature type="compositionally biased region" description="Basic and acidic residues" evidence="1">
    <location>
        <begin position="592"/>
        <end position="609"/>
    </location>
</feature>
<dbReference type="EMBL" id="KN825015">
    <property type="protein sequence ID" value="KIK95882.1"/>
    <property type="molecule type" value="Genomic_DNA"/>
</dbReference>
<name>A0A0D0DEG4_9AGAM</name>
<dbReference type="STRING" id="930991.A0A0D0DEG4"/>
<evidence type="ECO:0000256" key="1">
    <source>
        <dbReference type="SAM" id="MobiDB-lite"/>
    </source>
</evidence>
<gene>
    <name evidence="2" type="ORF">PAXRUDRAFT_826545</name>
</gene>
<dbReference type="PANTHER" id="PTHR10957">
    <property type="entry name" value="RAP1 GTPASE-GDP DISSOCIATION STIMULATOR 1"/>
    <property type="match status" value="1"/>
</dbReference>
<reference evidence="3" key="2">
    <citation type="submission" date="2015-01" db="EMBL/GenBank/DDBJ databases">
        <title>Evolutionary Origins and Diversification of the Mycorrhizal Mutualists.</title>
        <authorList>
            <consortium name="DOE Joint Genome Institute"/>
            <consortium name="Mycorrhizal Genomics Consortium"/>
            <person name="Kohler A."/>
            <person name="Kuo A."/>
            <person name="Nagy L.G."/>
            <person name="Floudas D."/>
            <person name="Copeland A."/>
            <person name="Barry K.W."/>
            <person name="Cichocki N."/>
            <person name="Veneault-Fourrey C."/>
            <person name="LaButti K."/>
            <person name="Lindquist E.A."/>
            <person name="Lipzen A."/>
            <person name="Lundell T."/>
            <person name="Morin E."/>
            <person name="Murat C."/>
            <person name="Riley R."/>
            <person name="Ohm R."/>
            <person name="Sun H."/>
            <person name="Tunlid A."/>
            <person name="Henrissat B."/>
            <person name="Grigoriev I.V."/>
            <person name="Hibbett D.S."/>
            <person name="Martin F."/>
        </authorList>
    </citation>
    <scope>NUCLEOTIDE SEQUENCE [LARGE SCALE GENOMIC DNA]</scope>
    <source>
        <strain evidence="3">Ve08.2h10</strain>
    </source>
</reference>
<organism evidence="2 3">
    <name type="scientific">Paxillus rubicundulus Ve08.2h10</name>
    <dbReference type="NCBI Taxonomy" id="930991"/>
    <lineage>
        <taxon>Eukaryota</taxon>
        <taxon>Fungi</taxon>
        <taxon>Dikarya</taxon>
        <taxon>Basidiomycota</taxon>
        <taxon>Agaricomycotina</taxon>
        <taxon>Agaricomycetes</taxon>
        <taxon>Agaricomycetidae</taxon>
        <taxon>Boletales</taxon>
        <taxon>Paxilineae</taxon>
        <taxon>Paxillaceae</taxon>
        <taxon>Paxillus</taxon>
    </lineage>
</organism>
<dbReference type="AlphaFoldDB" id="A0A0D0DEG4"/>